<feature type="transmembrane region" description="Helical" evidence="1">
    <location>
        <begin position="12"/>
        <end position="42"/>
    </location>
</feature>
<feature type="transmembrane region" description="Helical" evidence="1">
    <location>
        <begin position="89"/>
        <end position="109"/>
    </location>
</feature>
<dbReference type="RefSeq" id="WP_115866662.1">
    <property type="nucleotide sequence ID" value="NZ_QREG01000002.1"/>
</dbReference>
<protein>
    <submittedName>
        <fullName evidence="2">Putative membrane protein</fullName>
    </submittedName>
</protein>
<evidence type="ECO:0000313" key="2">
    <source>
        <dbReference type="EMBL" id="REE02128.1"/>
    </source>
</evidence>
<dbReference type="InterPro" id="IPR007165">
    <property type="entry name" value="Phage_holin_4_2"/>
</dbReference>
<sequence>MNFLVRLLLSSLAVIIVSYLLPGVYIEGFLAAVIVALILSLLNLTVKPLLIILTIPLTVFTLGLFLLVINALMILLADVIVPGFAVTGFWWALLFSLLLSLTNALLADLSGSRK</sequence>
<organism evidence="2 3">
    <name type="scientific">Marinoscillum furvescens DSM 4134</name>
    <dbReference type="NCBI Taxonomy" id="1122208"/>
    <lineage>
        <taxon>Bacteria</taxon>
        <taxon>Pseudomonadati</taxon>
        <taxon>Bacteroidota</taxon>
        <taxon>Cytophagia</taxon>
        <taxon>Cytophagales</taxon>
        <taxon>Reichenbachiellaceae</taxon>
        <taxon>Marinoscillum</taxon>
    </lineage>
</organism>
<reference evidence="2 3" key="1">
    <citation type="submission" date="2018-07" db="EMBL/GenBank/DDBJ databases">
        <title>Genomic Encyclopedia of Type Strains, Phase IV (KMG-IV): sequencing the most valuable type-strain genomes for metagenomic binning, comparative biology and taxonomic classification.</title>
        <authorList>
            <person name="Goeker M."/>
        </authorList>
    </citation>
    <scope>NUCLEOTIDE SEQUENCE [LARGE SCALE GENOMIC DNA]</scope>
    <source>
        <strain evidence="2 3">DSM 4134</strain>
    </source>
</reference>
<dbReference type="Proteomes" id="UP000256779">
    <property type="component" value="Unassembled WGS sequence"/>
</dbReference>
<keyword evidence="1" id="KW-1133">Transmembrane helix</keyword>
<accession>A0A3D9L706</accession>
<dbReference type="PANTHER" id="PTHR37309:SF1">
    <property type="entry name" value="SLR0284 PROTEIN"/>
    <property type="match status" value="1"/>
</dbReference>
<dbReference type="EMBL" id="QREG01000002">
    <property type="protein sequence ID" value="REE02128.1"/>
    <property type="molecule type" value="Genomic_DNA"/>
</dbReference>
<evidence type="ECO:0000256" key="1">
    <source>
        <dbReference type="SAM" id="Phobius"/>
    </source>
</evidence>
<keyword evidence="1" id="KW-0472">Membrane</keyword>
<proteinExistence type="predicted"/>
<name>A0A3D9L706_MARFU</name>
<dbReference type="AlphaFoldDB" id="A0A3D9L706"/>
<keyword evidence="3" id="KW-1185">Reference proteome</keyword>
<comment type="caution">
    <text evidence="2">The sequence shown here is derived from an EMBL/GenBank/DDBJ whole genome shotgun (WGS) entry which is preliminary data.</text>
</comment>
<keyword evidence="1" id="KW-0812">Transmembrane</keyword>
<feature type="transmembrane region" description="Helical" evidence="1">
    <location>
        <begin position="49"/>
        <end position="77"/>
    </location>
</feature>
<gene>
    <name evidence="2" type="ORF">C7460_102152</name>
</gene>
<dbReference type="PANTHER" id="PTHR37309">
    <property type="entry name" value="SLR0284 PROTEIN"/>
    <property type="match status" value="1"/>
</dbReference>
<dbReference type="Pfam" id="PF04020">
    <property type="entry name" value="Phage_holin_4_2"/>
    <property type="match status" value="1"/>
</dbReference>
<evidence type="ECO:0000313" key="3">
    <source>
        <dbReference type="Proteomes" id="UP000256779"/>
    </source>
</evidence>